<dbReference type="GO" id="GO:0003677">
    <property type="term" value="F:DNA binding"/>
    <property type="evidence" value="ECO:0007669"/>
    <property type="project" value="UniProtKB-UniRule"/>
</dbReference>
<dbReference type="RefSeq" id="WP_091036628.1">
    <property type="nucleotide sequence ID" value="NZ_FNAD01000008.1"/>
</dbReference>
<evidence type="ECO:0000259" key="4">
    <source>
        <dbReference type="PROSITE" id="PS51755"/>
    </source>
</evidence>
<dbReference type="GO" id="GO:0006355">
    <property type="term" value="P:regulation of DNA-templated transcription"/>
    <property type="evidence" value="ECO:0007669"/>
    <property type="project" value="InterPro"/>
</dbReference>
<gene>
    <name evidence="5" type="ORF">SAMN05216270_108180</name>
</gene>
<evidence type="ECO:0000256" key="1">
    <source>
        <dbReference type="ARBA" id="ARBA00005820"/>
    </source>
</evidence>
<dbReference type="SUPFAM" id="SSF52540">
    <property type="entry name" value="P-loop containing nucleoside triphosphate hydrolases"/>
    <property type="match status" value="1"/>
</dbReference>
<dbReference type="AlphaFoldDB" id="A0A1G6Y7G0"/>
<dbReference type="PANTHER" id="PTHR47691">
    <property type="entry name" value="REGULATOR-RELATED"/>
    <property type="match status" value="1"/>
</dbReference>
<dbReference type="PRINTS" id="PR00364">
    <property type="entry name" value="DISEASERSIST"/>
</dbReference>
<dbReference type="InterPro" id="IPR005158">
    <property type="entry name" value="BTAD"/>
</dbReference>
<evidence type="ECO:0000313" key="6">
    <source>
        <dbReference type="Proteomes" id="UP000198949"/>
    </source>
</evidence>
<dbReference type="PANTHER" id="PTHR47691:SF3">
    <property type="entry name" value="HTH-TYPE TRANSCRIPTIONAL REGULATOR RV0890C-RELATED"/>
    <property type="match status" value="1"/>
</dbReference>
<dbReference type="SUPFAM" id="SSF48452">
    <property type="entry name" value="TPR-like"/>
    <property type="match status" value="2"/>
</dbReference>
<dbReference type="InterPro" id="IPR036388">
    <property type="entry name" value="WH-like_DNA-bd_sf"/>
</dbReference>
<keyword evidence="6" id="KW-1185">Reference proteome</keyword>
<dbReference type="CDD" id="cd15831">
    <property type="entry name" value="BTAD"/>
    <property type="match status" value="1"/>
</dbReference>
<dbReference type="SMART" id="SM00862">
    <property type="entry name" value="Trans_reg_C"/>
    <property type="match status" value="1"/>
</dbReference>
<dbReference type="InterPro" id="IPR011990">
    <property type="entry name" value="TPR-like_helical_dom_sf"/>
</dbReference>
<dbReference type="SMART" id="SM01043">
    <property type="entry name" value="BTAD"/>
    <property type="match status" value="1"/>
</dbReference>
<dbReference type="InterPro" id="IPR016032">
    <property type="entry name" value="Sig_transdc_resp-reg_C-effctor"/>
</dbReference>
<dbReference type="Proteomes" id="UP000198949">
    <property type="component" value="Unassembled WGS sequence"/>
</dbReference>
<reference evidence="6" key="1">
    <citation type="submission" date="2016-10" db="EMBL/GenBank/DDBJ databases">
        <authorList>
            <person name="Varghese N."/>
            <person name="Submissions S."/>
        </authorList>
    </citation>
    <scope>NUCLEOTIDE SEQUENCE [LARGE SCALE GENOMIC DNA]</scope>
    <source>
        <strain evidence="6">CGMCC 4.3516</strain>
    </source>
</reference>
<dbReference type="InterPro" id="IPR001867">
    <property type="entry name" value="OmpR/PhoB-type_DNA-bd"/>
</dbReference>
<evidence type="ECO:0000313" key="5">
    <source>
        <dbReference type="EMBL" id="SDD86338.1"/>
    </source>
</evidence>
<dbReference type="InterPro" id="IPR027417">
    <property type="entry name" value="P-loop_NTPase"/>
</dbReference>
<accession>A0A1G6Y7G0</accession>
<dbReference type="SUPFAM" id="SSF46894">
    <property type="entry name" value="C-terminal effector domain of the bipartite response regulators"/>
    <property type="match status" value="1"/>
</dbReference>
<dbReference type="Gene3D" id="1.10.10.10">
    <property type="entry name" value="Winged helix-like DNA-binding domain superfamily/Winged helix DNA-binding domain"/>
    <property type="match status" value="1"/>
</dbReference>
<feature type="DNA-binding region" description="OmpR/PhoB-type" evidence="3">
    <location>
        <begin position="1"/>
        <end position="88"/>
    </location>
</feature>
<protein>
    <submittedName>
        <fullName evidence="5">Predicted ATPase</fullName>
    </submittedName>
</protein>
<dbReference type="GO" id="GO:0000160">
    <property type="term" value="P:phosphorelay signal transduction system"/>
    <property type="evidence" value="ECO:0007669"/>
    <property type="project" value="InterPro"/>
</dbReference>
<organism evidence="5 6">
    <name type="scientific">Glycomyces harbinensis</name>
    <dbReference type="NCBI Taxonomy" id="58114"/>
    <lineage>
        <taxon>Bacteria</taxon>
        <taxon>Bacillati</taxon>
        <taxon>Actinomycetota</taxon>
        <taxon>Actinomycetes</taxon>
        <taxon>Glycomycetales</taxon>
        <taxon>Glycomycetaceae</taxon>
        <taxon>Glycomyces</taxon>
    </lineage>
</organism>
<dbReference type="PROSITE" id="PS51755">
    <property type="entry name" value="OMPR_PHOB"/>
    <property type="match status" value="1"/>
</dbReference>
<sequence>MRVLLLGSFAIRDDADRPVELGGARLRALVARLALEPGREISADTLTDAIWEDDAPSANALQALVSRVRRAIGSERLTRGAAGYRLALDPGDIDVLRFERLAETGRRTADLAVLREAETLWRGTAFADLLDLRFARAEAIRLERLRSETTRERLALETAAGTDVLTELEPLAAAHPLDERWQTLHMRALYATGRPAEALDVFERARERLADELGADPSAELAELHLRILRHSTAPAARPERRRTNLKAQLTSLVGREDDLEALAGAVAASRLVTVTGPGGAGKTRLAIEAASRMSDLAPQGVWLVELAAVVDDADVAPAVLRAIGARESGLLEPSAHDAASRLEEYFADQDALLVLDNCERRIRAAADLAARLLGSCPGLRVLATSREALAIGGERLYPIPPLPISDDRPEESPAVRLFCERAAAVRPDFALDAVNTAAVVEICRRLDGLPLALELAAARMRALDAAQIAARLDDRFALLAGSDRTAPERHRTLEGVLAWSWDLLSDAERTLAMRMAVYPGGIGLDRVEDLDALAGLVEKSLIERHGERYRMLETIRFYAAVQLHRSGRAETERDAKARYCLDVAERSDDEIRSATQLEAMARLDAEHDNLLSLLSAAVTNGDKETGLRMVAALFWYWHLRGFRTQLQHWFPAVLDLPGEVPASLRPAVLLMTGMAQTVNDDLEAGARSISEGIALGRKAGAAMRGRSLLAIAPAFLSDPNVASDPETAEGWELGIILLTAAAVGEGSTGAAGIAQVERAEAEFAKLGERFGLASTLRMRAEYWARHGDHDAAEDALAQAARLFDELGTAADAAETYAELALTTALGGAVEQAWEPLRLGLERADADRDPHTTAYVWWCRAQVLLCAGDVEAGLRELAAAEHVFDGTANDSRVQVWGAALRAVVALADGDAALAKRRLDALTDAHVEGAASPNLAVAARVGAAIALADGDAARAAALLGAAAGLLGTEDRRGYDKALRTSERTRAALGDKVFEAEYARGAELGRDDAIALLRR</sequence>
<dbReference type="OrthoDB" id="9812579at2"/>
<dbReference type="Gene3D" id="1.25.40.10">
    <property type="entry name" value="Tetratricopeptide repeat domain"/>
    <property type="match status" value="1"/>
</dbReference>
<dbReference type="GO" id="GO:0043531">
    <property type="term" value="F:ADP binding"/>
    <property type="evidence" value="ECO:0007669"/>
    <property type="project" value="InterPro"/>
</dbReference>
<feature type="domain" description="OmpR/PhoB-type" evidence="4">
    <location>
        <begin position="1"/>
        <end position="88"/>
    </location>
</feature>
<proteinExistence type="inferred from homology"/>
<evidence type="ECO:0000256" key="2">
    <source>
        <dbReference type="ARBA" id="ARBA00023125"/>
    </source>
</evidence>
<dbReference type="EMBL" id="FNAD01000008">
    <property type="protein sequence ID" value="SDD86338.1"/>
    <property type="molecule type" value="Genomic_DNA"/>
</dbReference>
<comment type="similarity">
    <text evidence="1">Belongs to the AfsR/DnrI/RedD regulatory family.</text>
</comment>
<keyword evidence="2 3" id="KW-0238">DNA-binding</keyword>
<evidence type="ECO:0000256" key="3">
    <source>
        <dbReference type="PROSITE-ProRule" id="PRU01091"/>
    </source>
</evidence>
<dbReference type="Pfam" id="PF03704">
    <property type="entry name" value="BTAD"/>
    <property type="match status" value="1"/>
</dbReference>
<name>A0A1G6Y7G0_9ACTN</name>